<feature type="domain" description="DUF1468" evidence="2">
    <location>
        <begin position="40"/>
        <end position="166"/>
    </location>
</feature>
<name>A0A0M6Y6G6_9HYPH</name>
<keyword evidence="1" id="KW-0472">Membrane</keyword>
<feature type="transmembrane region" description="Helical" evidence="1">
    <location>
        <begin position="140"/>
        <end position="157"/>
    </location>
</feature>
<keyword evidence="4" id="KW-1185">Reference proteome</keyword>
<evidence type="ECO:0000256" key="1">
    <source>
        <dbReference type="SAM" id="Phobius"/>
    </source>
</evidence>
<feature type="transmembrane region" description="Helical" evidence="1">
    <location>
        <begin position="57"/>
        <end position="79"/>
    </location>
</feature>
<accession>A0A0M6Y6G6</accession>
<dbReference type="AlphaFoldDB" id="A0A0M6Y6G6"/>
<dbReference type="EMBL" id="CXST01000002">
    <property type="protein sequence ID" value="CTQ45268.1"/>
    <property type="molecule type" value="Genomic_DNA"/>
</dbReference>
<gene>
    <name evidence="3" type="ORF">LAL4801_03716</name>
</gene>
<dbReference type="Pfam" id="PF07331">
    <property type="entry name" value="TctB"/>
    <property type="match status" value="1"/>
</dbReference>
<keyword evidence="1" id="KW-1133">Transmembrane helix</keyword>
<organism evidence="3 4">
    <name type="scientific">Roseibium aggregatum</name>
    <dbReference type="NCBI Taxonomy" id="187304"/>
    <lineage>
        <taxon>Bacteria</taxon>
        <taxon>Pseudomonadati</taxon>
        <taxon>Pseudomonadota</taxon>
        <taxon>Alphaproteobacteria</taxon>
        <taxon>Hyphomicrobiales</taxon>
        <taxon>Stappiaceae</taxon>
        <taxon>Roseibium</taxon>
    </lineage>
</organism>
<reference evidence="4" key="1">
    <citation type="submission" date="2015-07" db="EMBL/GenBank/DDBJ databases">
        <authorList>
            <person name="Rodrigo-Torres Lidia"/>
            <person name="Arahal R.David."/>
        </authorList>
    </citation>
    <scope>NUCLEOTIDE SEQUENCE [LARGE SCALE GENOMIC DNA]</scope>
    <source>
        <strain evidence="4">CECT 4801</strain>
    </source>
</reference>
<sequence>MRVARGTAPRGLSYSDKASAMSDHRTHRLLRPETLTALGIAAAAFAFLYPTSTLRPISALLPAVMLVGLIILSLLLLIADQRKASAGEETEPMSKSPGRVAGAFLLILGYALATDLIGFYPSTAITIPLVAWLFGYRNPLGLAVATLVVVGAIWLIFDYGMSQDFPAGRLWQE</sequence>
<keyword evidence="1" id="KW-0812">Transmembrane</keyword>
<protein>
    <submittedName>
        <fullName evidence="3">Tripartite tricarboxylate transporter TctB family protein</fullName>
    </submittedName>
</protein>
<feature type="transmembrane region" description="Helical" evidence="1">
    <location>
        <begin position="100"/>
        <end position="120"/>
    </location>
</feature>
<dbReference type="Proteomes" id="UP000048926">
    <property type="component" value="Unassembled WGS sequence"/>
</dbReference>
<proteinExistence type="predicted"/>
<dbReference type="InterPro" id="IPR009936">
    <property type="entry name" value="DUF1468"/>
</dbReference>
<dbReference type="STRING" id="187304.B0E33_04765"/>
<evidence type="ECO:0000313" key="4">
    <source>
        <dbReference type="Proteomes" id="UP000048926"/>
    </source>
</evidence>
<evidence type="ECO:0000313" key="3">
    <source>
        <dbReference type="EMBL" id="CTQ45268.1"/>
    </source>
</evidence>
<evidence type="ECO:0000259" key="2">
    <source>
        <dbReference type="Pfam" id="PF07331"/>
    </source>
</evidence>
<feature type="transmembrane region" description="Helical" evidence="1">
    <location>
        <begin position="34"/>
        <end position="51"/>
    </location>
</feature>